<evidence type="ECO:0000256" key="5">
    <source>
        <dbReference type="ARBA" id="ARBA00023069"/>
    </source>
</evidence>
<evidence type="ECO:0000313" key="8">
    <source>
        <dbReference type="Ensembl" id="ENSSMAP00000033144.2"/>
    </source>
</evidence>
<dbReference type="AlphaFoldDB" id="A0A8D3BF04"/>
<keyword evidence="3" id="KW-0433">Leucine-rich repeat</keyword>
<feature type="region of interest" description="Disordered" evidence="7">
    <location>
        <begin position="249"/>
        <end position="347"/>
    </location>
</feature>
<evidence type="ECO:0000256" key="7">
    <source>
        <dbReference type="SAM" id="MobiDB-lite"/>
    </source>
</evidence>
<dbReference type="Pfam" id="PF14580">
    <property type="entry name" value="LRR_9"/>
    <property type="match status" value="1"/>
</dbReference>
<dbReference type="Gene3D" id="3.80.10.10">
    <property type="entry name" value="Ribonuclease Inhibitor"/>
    <property type="match status" value="2"/>
</dbReference>
<evidence type="ECO:0008006" key="10">
    <source>
        <dbReference type="Google" id="ProtNLM"/>
    </source>
</evidence>
<dbReference type="FunFam" id="3.80.10.10:FF:000331">
    <property type="entry name" value="Dynein assembly factor 1, axonemal homolog"/>
    <property type="match status" value="1"/>
</dbReference>
<dbReference type="GO" id="GO:0070840">
    <property type="term" value="F:dynein complex binding"/>
    <property type="evidence" value="ECO:0007669"/>
    <property type="project" value="TreeGrafter"/>
</dbReference>
<gene>
    <name evidence="8" type="primary">LOC118299418</name>
</gene>
<dbReference type="SMART" id="SM00365">
    <property type="entry name" value="LRR_SD22"/>
    <property type="match status" value="4"/>
</dbReference>
<dbReference type="FunFam" id="3.80.10.10:FF:000166">
    <property type="entry name" value="Dynein assembly factor 1, axonemal"/>
    <property type="match status" value="1"/>
</dbReference>
<dbReference type="PROSITE" id="PS51450">
    <property type="entry name" value="LRR"/>
    <property type="match status" value="3"/>
</dbReference>
<dbReference type="PANTHER" id="PTHR45973">
    <property type="entry name" value="PROTEIN PHOSPHATASE 1 REGULATORY SUBUNIT SDS22-RELATED"/>
    <property type="match status" value="1"/>
</dbReference>
<evidence type="ECO:0000256" key="1">
    <source>
        <dbReference type="ARBA" id="ARBA00004138"/>
    </source>
</evidence>
<sequence>MEGGHAKRTSVKKGVDAMMEDGAQKESDKNQSGPRMTKRFLKDLCKQHKLYTTPCLNDTLYLHFKGFSAIENLEEFTGLKCLWLESNGLQRIENLDAQTDLRCLFLHQNLIYKLENLEHLKQLCTLNVSNNYINKVENISCLPHLSTLQIAHNKLETVVDIEHLSQCLAISVLDMSHNQLKDPEILPVLEAMPGLRVLNLMGNEVLRKIPNYRKTMIVNLKQLTYLDDHPVFPKDRACAEAWAAGGLEGERSERERWETRERRKIQDSLDGMAMIRKRAQERLRLQEPKEKEAEQPRDGLQGEQLEKGDQTELQMKQPVREEKEGLNPEKAAKEQESSAENMLETEKVEDYKKRNQSHVIQLLIKEAEKEQVNMTPPEADEVVPTYGPGPLVTELRDVEQLETIHLPLHRSLHIDDLPDLEDVDTDDFTGMFFSQQVSKPMIEVISGGSEEDEPTGNQSEIISTSPAASSVFTEVSSISSSLVYPGDRDGIFEPVEKSKTNQISTSPHCLIEELE</sequence>
<dbReference type="Proteomes" id="UP000694558">
    <property type="component" value="Chromosome 3"/>
</dbReference>
<dbReference type="PANTHER" id="PTHR45973:SF9">
    <property type="entry name" value="LEUCINE-RICH REPEAT-CONTAINING PROTEIN 46"/>
    <property type="match status" value="1"/>
</dbReference>
<comment type="similarity">
    <text evidence="2">Belongs to the DNAAF1 family.</text>
</comment>
<keyword evidence="4" id="KW-0677">Repeat</keyword>
<name>A0A8D3BF04_SCOMX</name>
<proteinExistence type="inferred from homology"/>
<reference evidence="8" key="1">
    <citation type="submission" date="2023-05" db="EMBL/GenBank/DDBJ databases">
        <title>High-quality long-read genome of Scophthalmus maximus.</title>
        <authorList>
            <person name="Lien S."/>
            <person name="Martinez P."/>
        </authorList>
    </citation>
    <scope>NUCLEOTIDE SEQUENCE [LARGE SCALE GENOMIC DNA]</scope>
</reference>
<keyword evidence="6" id="KW-0966">Cell projection</keyword>
<keyword evidence="5" id="KW-0969">Cilium</keyword>
<feature type="region of interest" description="Disordered" evidence="7">
    <location>
        <begin position="1"/>
        <end position="35"/>
    </location>
</feature>
<dbReference type="InterPro" id="IPR032675">
    <property type="entry name" value="LRR_dom_sf"/>
</dbReference>
<accession>A0A8D3BF04</accession>
<feature type="compositionally biased region" description="Basic and acidic residues" evidence="7">
    <location>
        <begin position="249"/>
        <end position="267"/>
    </location>
</feature>
<feature type="compositionally biased region" description="Polar residues" evidence="7">
    <location>
        <begin position="455"/>
        <end position="466"/>
    </location>
</feature>
<comment type="subcellular location">
    <subcellularLocation>
        <location evidence="1">Cell projection</location>
        <location evidence="1">Cilium</location>
    </subcellularLocation>
</comment>
<feature type="compositionally biased region" description="Basic and acidic residues" evidence="7">
    <location>
        <begin position="318"/>
        <end position="336"/>
    </location>
</feature>
<dbReference type="GeneTree" id="ENSGT00940000158494"/>
<dbReference type="InterPro" id="IPR050576">
    <property type="entry name" value="Cilia_flagella_integrity"/>
</dbReference>
<feature type="region of interest" description="Disordered" evidence="7">
    <location>
        <begin position="493"/>
        <end position="515"/>
    </location>
</feature>
<dbReference type="GO" id="GO:0035082">
    <property type="term" value="P:axoneme assembly"/>
    <property type="evidence" value="ECO:0007669"/>
    <property type="project" value="TreeGrafter"/>
</dbReference>
<organism evidence="8 9">
    <name type="scientific">Scophthalmus maximus</name>
    <name type="common">Turbot</name>
    <name type="synonym">Psetta maxima</name>
    <dbReference type="NCBI Taxonomy" id="52904"/>
    <lineage>
        <taxon>Eukaryota</taxon>
        <taxon>Metazoa</taxon>
        <taxon>Chordata</taxon>
        <taxon>Craniata</taxon>
        <taxon>Vertebrata</taxon>
        <taxon>Euteleostomi</taxon>
        <taxon>Actinopterygii</taxon>
        <taxon>Neopterygii</taxon>
        <taxon>Teleostei</taxon>
        <taxon>Neoteleostei</taxon>
        <taxon>Acanthomorphata</taxon>
        <taxon>Carangaria</taxon>
        <taxon>Pleuronectiformes</taxon>
        <taxon>Pleuronectoidei</taxon>
        <taxon>Scophthalmidae</taxon>
        <taxon>Scophthalmus</taxon>
    </lineage>
</organism>
<protein>
    <recommendedName>
        <fullName evidence="10">Dynein assembly factor 1, axonemal</fullName>
    </recommendedName>
</protein>
<dbReference type="GO" id="GO:0005930">
    <property type="term" value="C:axoneme"/>
    <property type="evidence" value="ECO:0007669"/>
    <property type="project" value="TreeGrafter"/>
</dbReference>
<reference evidence="8" key="2">
    <citation type="submission" date="2025-08" db="UniProtKB">
        <authorList>
            <consortium name="Ensembl"/>
        </authorList>
    </citation>
    <scope>IDENTIFICATION</scope>
</reference>
<feature type="compositionally biased region" description="Basic residues" evidence="7">
    <location>
        <begin position="1"/>
        <end position="11"/>
    </location>
</feature>
<evidence type="ECO:0000256" key="2">
    <source>
        <dbReference type="ARBA" id="ARBA00006453"/>
    </source>
</evidence>
<evidence type="ECO:0000256" key="6">
    <source>
        <dbReference type="ARBA" id="ARBA00023273"/>
    </source>
</evidence>
<evidence type="ECO:0000313" key="9">
    <source>
        <dbReference type="Proteomes" id="UP000694558"/>
    </source>
</evidence>
<evidence type="ECO:0000256" key="4">
    <source>
        <dbReference type="ARBA" id="ARBA00022737"/>
    </source>
</evidence>
<dbReference type="Ensembl" id="ENSSMAT00000033559.2">
    <property type="protein sequence ID" value="ENSSMAP00000033144.2"/>
    <property type="gene ID" value="ENSSMAG00000020303.2"/>
</dbReference>
<evidence type="ECO:0000256" key="3">
    <source>
        <dbReference type="ARBA" id="ARBA00022614"/>
    </source>
</evidence>
<feature type="region of interest" description="Disordered" evidence="7">
    <location>
        <begin position="447"/>
        <end position="466"/>
    </location>
</feature>
<feature type="compositionally biased region" description="Basic and acidic residues" evidence="7">
    <location>
        <begin position="278"/>
        <end position="297"/>
    </location>
</feature>
<dbReference type="SUPFAM" id="SSF52075">
    <property type="entry name" value="Outer arm dynein light chain 1"/>
    <property type="match status" value="1"/>
</dbReference>
<dbReference type="InterPro" id="IPR001611">
    <property type="entry name" value="Leu-rich_rpt"/>
</dbReference>